<dbReference type="KEGG" id="hts:HMJ29_12905"/>
<protein>
    <submittedName>
        <fullName evidence="1">Uncharacterized protein</fullName>
    </submittedName>
</protein>
<evidence type="ECO:0000313" key="1">
    <source>
        <dbReference type="EMBL" id="QJX47792.1"/>
    </source>
</evidence>
<sequence>MPTRSWPRPTSLPAVPRTQRFLLTSLLSVVAWAQHAGPDIMGHTQLPLYPTPVAPDTVRARSLPEAFPRGCWHGRVRSYTMGSVNEGSYPDYYASGLGAGARFKTASFYGLQVRIGGFFWANLASNDLVTPDSLASAVSRNKVGLFDVTNPTRRRLTGRAEELFLCYRWRHSILTLSRQLLTTPLLNPQDGRLSPNYAEGLWLEINEVPRTTVSAGWLTGLAVRSTIEWTSVAGSVGFYPTGVTESGQRAQYAGNLRSCGLGFAGVSRQLSPRTMAQA</sequence>
<evidence type="ECO:0000313" key="2">
    <source>
        <dbReference type="Proteomes" id="UP000501623"/>
    </source>
</evidence>
<accession>A0A6M6BIG6</accession>
<dbReference type="EMBL" id="CP053538">
    <property type="protein sequence ID" value="QJX47792.1"/>
    <property type="molecule type" value="Genomic_DNA"/>
</dbReference>
<proteinExistence type="predicted"/>
<name>A0A6M6BIG6_9BACT</name>
<reference evidence="1 2" key="1">
    <citation type="submission" date="2020-05" db="EMBL/GenBank/DDBJ databases">
        <title>Complete genome sequence of Hymenobacter sp. TS19 in Coasted Sand Dune.</title>
        <authorList>
            <person name="Lee J.-H."/>
            <person name="Jung J.-H."/>
            <person name="Jeong S."/>
            <person name="Zhao L."/>
            <person name="Kim M.-K."/>
            <person name="Seo H.-S."/>
            <person name="Lim S."/>
        </authorList>
    </citation>
    <scope>NUCLEOTIDE SEQUENCE [LARGE SCALE GENOMIC DNA]</scope>
    <source>
        <strain evidence="1 2">TS19</strain>
    </source>
</reference>
<dbReference type="RefSeq" id="WP_171591884.1">
    <property type="nucleotide sequence ID" value="NZ_CP053538.1"/>
</dbReference>
<dbReference type="AlphaFoldDB" id="A0A6M6BIG6"/>
<keyword evidence="2" id="KW-1185">Reference proteome</keyword>
<gene>
    <name evidence="1" type="ORF">HMJ29_12905</name>
</gene>
<dbReference type="InterPro" id="IPR023614">
    <property type="entry name" value="Porin_dom_sf"/>
</dbReference>
<dbReference type="Proteomes" id="UP000501623">
    <property type="component" value="Chromosome"/>
</dbReference>
<organism evidence="1 2">
    <name type="scientific">Hymenobacter taeanensis</name>
    <dbReference type="NCBI Taxonomy" id="2735321"/>
    <lineage>
        <taxon>Bacteria</taxon>
        <taxon>Pseudomonadati</taxon>
        <taxon>Bacteroidota</taxon>
        <taxon>Cytophagia</taxon>
        <taxon>Cytophagales</taxon>
        <taxon>Hymenobacteraceae</taxon>
        <taxon>Hymenobacter</taxon>
    </lineage>
</organism>
<dbReference type="Gene3D" id="2.40.160.10">
    <property type="entry name" value="Porin"/>
    <property type="match status" value="1"/>
</dbReference>